<evidence type="ECO:0000313" key="2">
    <source>
        <dbReference type="EMBL" id="AXN02693.1"/>
    </source>
</evidence>
<protein>
    <submittedName>
        <fullName evidence="2">30S ribosomal protein S21</fullName>
    </submittedName>
</protein>
<dbReference type="EMBL" id="CP028359">
    <property type="protein sequence ID" value="AXN02693.1"/>
    <property type="molecule type" value="Genomic_DNA"/>
</dbReference>
<name>A0A346E138_9FLAO</name>
<dbReference type="InterPro" id="IPR038380">
    <property type="entry name" value="Ribosomal_bS21_sf"/>
</dbReference>
<reference evidence="2 3" key="1">
    <citation type="submission" date="2018-03" db="EMBL/GenBank/DDBJ databases">
        <title>A parallel universe: an anciently diverged bacterial symbiosis in a Hawaiian planthopper (Hemiptera: Cixiidae) reveals rearranged nutritional responsibilities.</title>
        <authorList>
            <person name="Bennett G."/>
            <person name="Mao M."/>
        </authorList>
    </citation>
    <scope>NUCLEOTIDE SEQUENCE [LARGE SCALE GENOMIC DNA]</scope>
    <source>
        <strain evidence="2 3">OLIH</strain>
    </source>
</reference>
<evidence type="ECO:0000313" key="3">
    <source>
        <dbReference type="Proteomes" id="UP000257017"/>
    </source>
</evidence>
<dbReference type="Gene3D" id="1.20.5.1150">
    <property type="entry name" value="Ribosomal protein S8"/>
    <property type="match status" value="1"/>
</dbReference>
<organism evidence="2 3">
    <name type="scientific">Candidatus Karelsulcia muelleri</name>
    <dbReference type="NCBI Taxonomy" id="336810"/>
    <lineage>
        <taxon>Bacteria</taxon>
        <taxon>Pseudomonadati</taxon>
        <taxon>Bacteroidota</taxon>
        <taxon>Flavobacteriia</taxon>
        <taxon>Flavobacteriales</taxon>
        <taxon>Candidatus Karelsulcia</taxon>
    </lineage>
</organism>
<evidence type="ECO:0000256" key="1">
    <source>
        <dbReference type="SAM" id="MobiDB-lite"/>
    </source>
</evidence>
<feature type="region of interest" description="Disordered" evidence="1">
    <location>
        <begin position="22"/>
        <end position="41"/>
    </location>
</feature>
<gene>
    <name evidence="2" type="ORF">C9I73_160</name>
</gene>
<keyword evidence="2" id="KW-0689">Ribosomal protein</keyword>
<keyword evidence="2" id="KW-0687">Ribonucleoprotein</keyword>
<accession>A0A346E138</accession>
<dbReference type="GO" id="GO:0005840">
    <property type="term" value="C:ribosome"/>
    <property type="evidence" value="ECO:0007669"/>
    <property type="project" value="UniProtKB-KW"/>
</dbReference>
<sequence length="41" mass="4950">MYIKKIESSDLIKEVKKHQEYIKPSQKQRNKQDINSFLSIL</sequence>
<proteinExistence type="predicted"/>
<dbReference type="AlphaFoldDB" id="A0A346E138"/>
<dbReference type="Proteomes" id="UP000257017">
    <property type="component" value="Chromosome"/>
</dbReference>